<sequence length="202" mass="22023">MGQPQLFPPPQGLVAFSLEPDDLCSGRRDEQRLRRWCVSHPIMVPQRWPAAGGGGTSTGRRPTTIIWCNGWPPLLPSRFVSQSGSQAAAFFREVARHQVVWWVRDDQGSPAPEVSTGVRAMPFWSSPVRAQRAAEIWGGGLRPESMTPGGLGLHGGRGDESLGIDQVRARSAWSVMCGIARNLSSSAVEPMVERRSASFAYS</sequence>
<evidence type="ECO:0000313" key="1">
    <source>
        <dbReference type="EMBL" id="MFD1373401.1"/>
    </source>
</evidence>
<dbReference type="Proteomes" id="UP001597183">
    <property type="component" value="Unassembled WGS sequence"/>
</dbReference>
<evidence type="ECO:0000313" key="2">
    <source>
        <dbReference type="Proteomes" id="UP001597183"/>
    </source>
</evidence>
<dbReference type="InterPro" id="IPR021284">
    <property type="entry name" value="DUF2750"/>
</dbReference>
<accession>A0ABW4AT89</accession>
<dbReference type="EMBL" id="JBHTMK010000066">
    <property type="protein sequence ID" value="MFD1373401.1"/>
    <property type="molecule type" value="Genomic_DNA"/>
</dbReference>
<keyword evidence="2" id="KW-1185">Reference proteome</keyword>
<dbReference type="RefSeq" id="WP_378079230.1">
    <property type="nucleotide sequence ID" value="NZ_AP028461.1"/>
</dbReference>
<reference evidence="2" key="1">
    <citation type="journal article" date="2019" name="Int. J. Syst. Evol. Microbiol.">
        <title>The Global Catalogue of Microorganisms (GCM) 10K type strain sequencing project: providing services to taxonomists for standard genome sequencing and annotation.</title>
        <authorList>
            <consortium name="The Broad Institute Genomics Platform"/>
            <consortium name="The Broad Institute Genome Sequencing Center for Infectious Disease"/>
            <person name="Wu L."/>
            <person name="Ma J."/>
        </authorList>
    </citation>
    <scope>NUCLEOTIDE SEQUENCE [LARGE SCALE GENOMIC DNA]</scope>
    <source>
        <strain evidence="2">CCM 7526</strain>
    </source>
</reference>
<organism evidence="1 2">
    <name type="scientific">Actinoplanes sichuanensis</name>
    <dbReference type="NCBI Taxonomy" id="512349"/>
    <lineage>
        <taxon>Bacteria</taxon>
        <taxon>Bacillati</taxon>
        <taxon>Actinomycetota</taxon>
        <taxon>Actinomycetes</taxon>
        <taxon>Micromonosporales</taxon>
        <taxon>Micromonosporaceae</taxon>
        <taxon>Actinoplanes</taxon>
    </lineage>
</organism>
<name>A0ABW4AT89_9ACTN</name>
<comment type="caution">
    <text evidence="1">The sequence shown here is derived from an EMBL/GenBank/DDBJ whole genome shotgun (WGS) entry which is preliminary data.</text>
</comment>
<protein>
    <submittedName>
        <fullName evidence="1">DUF2750 domain-containing protein</fullName>
    </submittedName>
</protein>
<dbReference type="Pfam" id="PF11042">
    <property type="entry name" value="DUF2750"/>
    <property type="match status" value="1"/>
</dbReference>
<gene>
    <name evidence="1" type="ORF">ACFQ5G_49415</name>
</gene>
<proteinExistence type="predicted"/>